<dbReference type="Proteomes" id="UP001234297">
    <property type="component" value="Chromosome 11"/>
</dbReference>
<evidence type="ECO:0000313" key="1">
    <source>
        <dbReference type="EMBL" id="KAJ8625289.1"/>
    </source>
</evidence>
<name>A0ACC2KWZ7_PERAE</name>
<protein>
    <submittedName>
        <fullName evidence="1">Uncharacterized protein</fullName>
    </submittedName>
</protein>
<reference evidence="1 2" key="1">
    <citation type="journal article" date="2022" name="Hortic Res">
        <title>A haplotype resolved chromosomal level avocado genome allows analysis of novel avocado genes.</title>
        <authorList>
            <person name="Nath O."/>
            <person name="Fletcher S.J."/>
            <person name="Hayward A."/>
            <person name="Shaw L.M."/>
            <person name="Masouleh A.K."/>
            <person name="Furtado A."/>
            <person name="Henry R.J."/>
            <person name="Mitter N."/>
        </authorList>
    </citation>
    <scope>NUCLEOTIDE SEQUENCE [LARGE SCALE GENOMIC DNA]</scope>
    <source>
        <strain evidence="2">cv. Hass</strain>
    </source>
</reference>
<dbReference type="EMBL" id="CM056819">
    <property type="protein sequence ID" value="KAJ8625289.1"/>
    <property type="molecule type" value="Genomic_DNA"/>
</dbReference>
<keyword evidence="2" id="KW-1185">Reference proteome</keyword>
<accession>A0ACC2KWZ7</accession>
<proteinExistence type="predicted"/>
<sequence>MESVDSEGEGKDPNPKPLELNPNSDSETHALHRDPPKIRRLDPSVVNRIAAGEVIQRPYSAVKELVENSLDAGSTSINVVVKDGGLKLIQVSDNGHGIRYEDLPILCERHTTSKLSTYEDLQSIKSMGFRGEALASMTYVGHVTVTTITEGQLHGYRVSYRDGVMEHEPRACAAVKGTQIMIENLFYNMTARRKTLQNSNDDYSKILDTICRFAVHNVNVSFSCRKHGANRADVHTVGTCSRLDAIRSVYGASVARDLMEIEASDDDPSRSVFKMDGFTSDANYVAKKTTLVLFINGRLVECAALKRAIEVVYAATLPKASKPFIYMSIILPPEHVDVNIHPTKREVSLLNQESLIDNIQSAVESKLRHSNTTRTFHTQTVFSSVPGLLSASKDDHVNPSPPSTKSQKVPVNKIVRTDTQVPAGRMHAYLQVKPLGQGKKSDLTSVRHAIRQRRNPKETADLASLQLLLSNIDRNTHSGMLDIIKNCTYVGMADDVFALLQHNTRLYLVNVVNLSKELMYQQVLRRFAHFNAIQLSDPAPLTELLVMALKEEASAPESNDVHLHETIAEMNAKLLKDKAGVLQDYFCIHIDQQNLSKLPVILDQYTPDMDYVPEFILSLANDINWDDEKECFQEISAALANFYAMHPPILPNPSGEGLQLYRKGRSQFETTEAEGNEVNNLAVSPDEDMIAEDDINQDLLAEAESAWAQREWTIQHVLFPSMRLFLKPPNVMATDGTFVQVASLEKLYKIFERYTMPRKINYGVDYDEEDYDVYDDYDYDDDYDSDAEVDEKKSQADHDVVKPRLWVCPICTYDNDESLAFCEFCGVIRNLPSVNVSSNGDAKAADSAQLAPSRVPSSTSEKKSATKVMPTATDSSSNSLPKTGKHNQNQRKSSAVTNDKLEDPTSKLCNLTIDIKPKSSKTTTNTRRTTSSAQYKPEPWMLSDEVKDSFCQLSLAIVGHVDSGKSTLSGRLLHLLGRISQKEMHKYQKEAKEKGKGSFAYAWAMDESAEERERGVTMTVAVAFFDTKKYHVVVLDSPGHKDFVPNMISGATQADAAILVIDASVGAFEVGMGGNGGGQTKEHAQLIRSFGVDQIIVAVNKMDAVNYSQERFDFIKARLGPFLRSCGFKESSVAWIPLSAMENQNLVTVASEAQLSSWYQGLYLLDAIDSFKPPVRDISKPLRMPICDVTESHSSGRVAATGKLEAGAIRNGSKVLVLPSGDSATVQSMEHDSRKCSIAKAGDNVSVRLEGVEGSSLTAAAVLCHPDFPVAIAICLELKVLVLDVSMPILIGSQVEFHVHHAKEAARVAKILSVIDPKTGKVSKKAPRCVIAKQSAVIEVVLDRAVCVEEFSECKALGRVFLRAAGKTIAVGIINQIIEQD</sequence>
<comment type="caution">
    <text evidence="1">The sequence shown here is derived from an EMBL/GenBank/DDBJ whole genome shotgun (WGS) entry which is preliminary data.</text>
</comment>
<gene>
    <name evidence="1" type="ORF">MRB53_033819</name>
</gene>
<evidence type="ECO:0000313" key="2">
    <source>
        <dbReference type="Proteomes" id="UP001234297"/>
    </source>
</evidence>
<organism evidence="1 2">
    <name type="scientific">Persea americana</name>
    <name type="common">Avocado</name>
    <dbReference type="NCBI Taxonomy" id="3435"/>
    <lineage>
        <taxon>Eukaryota</taxon>
        <taxon>Viridiplantae</taxon>
        <taxon>Streptophyta</taxon>
        <taxon>Embryophyta</taxon>
        <taxon>Tracheophyta</taxon>
        <taxon>Spermatophyta</taxon>
        <taxon>Magnoliopsida</taxon>
        <taxon>Magnoliidae</taxon>
        <taxon>Laurales</taxon>
        <taxon>Lauraceae</taxon>
        <taxon>Persea</taxon>
    </lineage>
</organism>